<evidence type="ECO:0000313" key="11">
    <source>
        <dbReference type="Proteomes" id="UP000079169"/>
    </source>
</evidence>
<evidence type="ECO:0000256" key="2">
    <source>
        <dbReference type="ARBA" id="ARBA00004430"/>
    </source>
</evidence>
<name>A0A3Q0JKG0_DIACI</name>
<evidence type="ECO:0000256" key="6">
    <source>
        <dbReference type="ARBA" id="ARBA00022846"/>
    </source>
</evidence>
<dbReference type="PANTHER" id="PTHR12442">
    <property type="entry name" value="DYNEIN INTERMEDIATE CHAIN"/>
    <property type="match status" value="1"/>
</dbReference>
<reference evidence="12" key="1">
    <citation type="submission" date="2025-08" db="UniProtKB">
        <authorList>
            <consortium name="RefSeq"/>
        </authorList>
    </citation>
    <scope>IDENTIFICATION</scope>
</reference>
<evidence type="ECO:0000256" key="3">
    <source>
        <dbReference type="ARBA" id="ARBA00022490"/>
    </source>
</evidence>
<dbReference type="InterPro" id="IPR050687">
    <property type="entry name" value="Dynein_IC"/>
</dbReference>
<dbReference type="Proteomes" id="UP000079169">
    <property type="component" value="Unplaced"/>
</dbReference>
<dbReference type="STRING" id="121845.A0A3Q0JKG0"/>
<keyword evidence="5" id="KW-0677">Repeat</keyword>
<evidence type="ECO:0000256" key="8">
    <source>
        <dbReference type="ARBA" id="ARBA00023212"/>
    </source>
</evidence>
<evidence type="ECO:0000256" key="4">
    <source>
        <dbReference type="ARBA" id="ARBA00022574"/>
    </source>
</evidence>
<dbReference type="InterPro" id="IPR015943">
    <property type="entry name" value="WD40/YVTN_repeat-like_dom_sf"/>
</dbReference>
<evidence type="ECO:0000256" key="10">
    <source>
        <dbReference type="ARBA" id="ARBA00024190"/>
    </source>
</evidence>
<evidence type="ECO:0000256" key="5">
    <source>
        <dbReference type="ARBA" id="ARBA00022737"/>
    </source>
</evidence>
<organism evidence="11 12">
    <name type="scientific">Diaphorina citri</name>
    <name type="common">Asian citrus psyllid</name>
    <dbReference type="NCBI Taxonomy" id="121845"/>
    <lineage>
        <taxon>Eukaryota</taxon>
        <taxon>Metazoa</taxon>
        <taxon>Ecdysozoa</taxon>
        <taxon>Arthropoda</taxon>
        <taxon>Hexapoda</taxon>
        <taxon>Insecta</taxon>
        <taxon>Pterygota</taxon>
        <taxon>Neoptera</taxon>
        <taxon>Paraneoptera</taxon>
        <taxon>Hemiptera</taxon>
        <taxon>Sternorrhyncha</taxon>
        <taxon>Psylloidea</taxon>
        <taxon>Psyllidae</taxon>
        <taxon>Diaphorininae</taxon>
        <taxon>Diaphorina</taxon>
    </lineage>
</organism>
<dbReference type="GO" id="GO:0045504">
    <property type="term" value="F:dynein heavy chain binding"/>
    <property type="evidence" value="ECO:0007669"/>
    <property type="project" value="TreeGrafter"/>
</dbReference>
<keyword evidence="4" id="KW-0853">WD repeat</keyword>
<dbReference type="GO" id="GO:0120293">
    <property type="term" value="C:dynein axonemal particle"/>
    <property type="evidence" value="ECO:0007669"/>
    <property type="project" value="UniProtKB-SubCell"/>
</dbReference>
<dbReference type="SUPFAM" id="SSF50978">
    <property type="entry name" value="WD40 repeat-like"/>
    <property type="match status" value="1"/>
</dbReference>
<proteinExistence type="predicted"/>
<dbReference type="GeneID" id="103520943"/>
<accession>A0A3Q0JKG0</accession>
<dbReference type="PaxDb" id="121845-A0A3Q0JKG0"/>
<dbReference type="KEGG" id="dci:103520943"/>
<keyword evidence="8" id="KW-0206">Cytoskeleton</keyword>
<evidence type="ECO:0000256" key="9">
    <source>
        <dbReference type="ARBA" id="ARBA00023273"/>
    </source>
</evidence>
<keyword evidence="11" id="KW-1185">Reference proteome</keyword>
<comment type="subcellular location">
    <subcellularLocation>
        <location evidence="1">Cell projection</location>
        <location evidence="1">Cilium</location>
        <location evidence="1">Flagellum</location>
    </subcellularLocation>
    <subcellularLocation>
        <location evidence="2">Cytoplasm</location>
        <location evidence="2">Cytoskeleton</location>
        <location evidence="2">Cilium axoneme</location>
    </subcellularLocation>
    <subcellularLocation>
        <location evidence="10">Dynein axonemal particle</location>
    </subcellularLocation>
</comment>
<dbReference type="InterPro" id="IPR036322">
    <property type="entry name" value="WD40_repeat_dom_sf"/>
</dbReference>
<keyword evidence="6" id="KW-0282">Flagellum</keyword>
<evidence type="ECO:0000313" key="12">
    <source>
        <dbReference type="RefSeq" id="XP_026687658.1"/>
    </source>
</evidence>
<dbReference type="AlphaFoldDB" id="A0A3Q0JKG0"/>
<sequence length="211" mass="23396">MNLVRKYVISDPALSVRPGVLCFSFSPLLSGTFITSVEGGQLYSCSTLVAVESDTSLTSQEHTYNPIVSSFDKHPSNVRCLSFSKHTSSKENQFVSCSLEEIRIYNLSSSTPVHTIFCKNYCLGLLWSITQPQVLFYWGNDHSVVVYNVSRREQIMSLDMNKPGNNITVLGVNAKILHPYTPYSVRTTASDYSGPSLNLKSYSIGAMTIVL</sequence>
<keyword evidence="7" id="KW-0969">Cilium</keyword>
<keyword evidence="9" id="KW-0966">Cell projection</keyword>
<dbReference type="RefSeq" id="XP_026687658.1">
    <property type="nucleotide sequence ID" value="XM_026831857.1"/>
</dbReference>
<protein>
    <submittedName>
        <fullName evidence="12">Uncharacterized protein LOC103520943</fullName>
    </submittedName>
</protein>
<dbReference type="PANTHER" id="PTHR12442:SF12">
    <property type="entry name" value="DYNEIN AXONEMAL INTERMEDIATE CHAIN 4"/>
    <property type="match status" value="1"/>
</dbReference>
<gene>
    <name evidence="12" type="primary">LOC103520943</name>
</gene>
<dbReference type="GO" id="GO:0045503">
    <property type="term" value="F:dynein light chain binding"/>
    <property type="evidence" value="ECO:0007669"/>
    <property type="project" value="TreeGrafter"/>
</dbReference>
<keyword evidence="3" id="KW-0963">Cytoplasm</keyword>
<dbReference type="GO" id="GO:0003341">
    <property type="term" value="P:cilium movement"/>
    <property type="evidence" value="ECO:0007669"/>
    <property type="project" value="TreeGrafter"/>
</dbReference>
<evidence type="ECO:0000256" key="7">
    <source>
        <dbReference type="ARBA" id="ARBA00023069"/>
    </source>
</evidence>
<evidence type="ECO:0000256" key="1">
    <source>
        <dbReference type="ARBA" id="ARBA00004230"/>
    </source>
</evidence>
<dbReference type="GO" id="GO:0005858">
    <property type="term" value="C:axonemal dynein complex"/>
    <property type="evidence" value="ECO:0007669"/>
    <property type="project" value="TreeGrafter"/>
</dbReference>
<dbReference type="Gene3D" id="2.130.10.10">
    <property type="entry name" value="YVTN repeat-like/Quinoprotein amine dehydrogenase"/>
    <property type="match status" value="1"/>
</dbReference>
<dbReference type="GO" id="GO:0031514">
    <property type="term" value="C:motile cilium"/>
    <property type="evidence" value="ECO:0007669"/>
    <property type="project" value="UniProtKB-SubCell"/>
</dbReference>